<dbReference type="GO" id="GO:0016787">
    <property type="term" value="F:hydrolase activity"/>
    <property type="evidence" value="ECO:0007669"/>
    <property type="project" value="UniProtKB-KW"/>
</dbReference>
<dbReference type="InterPro" id="IPR003593">
    <property type="entry name" value="AAA+_ATPase"/>
</dbReference>
<evidence type="ECO:0000259" key="6">
    <source>
        <dbReference type="PROSITE" id="PS51194"/>
    </source>
</evidence>
<dbReference type="Gene3D" id="3.40.50.300">
    <property type="entry name" value="P-loop containing nucleotide triphosphate hydrolases"/>
    <property type="match status" value="2"/>
</dbReference>
<evidence type="ECO:0000259" key="5">
    <source>
        <dbReference type="PROSITE" id="PS51192"/>
    </source>
</evidence>
<name>A0ABT1QLN9_9GAMM</name>
<sequence>MTQKNPSRAAARPEPGSPAARVAAQRKALDGVLVRDFARLLGRWRRFSEAPDKAEAAALDRLDADIAASAARRAARAARVPPIRVDESLPIAARADEIVQLIRKHQVVVLAGETGSGKTTQLPKLCLAAGRGVAGRIGCTQPRRIAARSVAHRVAQELGSEVGKLVGFQVRFSDQVSEESLIKFMTDGILLAETQSDAWLNDYDTIILDEAHERSLNIDFLLGYLKRLLAKRRDLKLIVTSATIDTARFAAHFGNAPVVSVEGRSYPVEVRWRPPVAEAGAEGGRARAAERGELSLVEQIVAVADEITAEDPRGDVLVFLPGEREIRDAHLALARRQYRATEVLPLYARLSANDQDRVFKPGAQRRIVLATNVAETSLTVPRIRYVIDTGTARVKRYSPRSQLERLHIEPISQAAAEQRKGRCGRVAAGVCFRLYGEQDFQQRPRYTDPEILRSSLAGVILRMLSLKLGEVSEFPFVEAPPERAVGDGYRRLAELGAIDERKRLTAVGRTMAQLPIDVALARMLIEARERGALREVLILAAFLSIQDPRERPADARQAADQAHAQFADPRSDFVAVLRLWQAHAAAHEELSQSRLRDWCQARFLSYLRMREWRELHRQLLLQSEELDWTLAGVSLPPGEADPAAAPLLDAPGYEQVHRCLLSGWPTQVGRKDERGQYRGTRERRFQVFPGSFLAKSPPQWLLAGQIIDLQKVYGLLNARVEPEWIEQQADHLVKRSWRDAHWSRKRGAVMAYEQVSLFGLILVEKRQVQFGAQEPQLAHEVFLREALARGEIDAKADFVRANARVLAEAQELEAKQRRAGLVKDEAALAAWFAGKLPGDISSAAALDAWYRRASPTEQAALRWSLDDVLGARAGIAAQDYPPRLDLGGHKLKLEYRFIPDDPADGVSLQLPLAFVNAVPAARCEWLVPGLLAEKVAELIRGLPKALRRNFVPAPDFARAFAESEAPRDVPLAQVLAAYLQRVTGVGVSEADFAGIELPAHLRMHFRVYDEQGRTLEQGRDLALIQANWSGAARAAFSRQADADLTREDVETFDFAEIPASLQSQGNLVAYPALVDLGDSVALRVFERRDEALAEHRAGVLRLLRRALADRIKQARRQLPINHALALKYAGIASVESLREDLIEAAFGELVAARDLDLRRREDFQRVEAELGRQLFPAAVEWLRLVEDVLAAYVELGPWLKAPLMGYGKANYDDLREQLDNLMHAGFVRELSRARLAHYPRYLKAMRLRAERLRVDASRDQARLLAVQGYWREYLKLRASGVAAAELEELRWLVEEMRVSVFAQELRTAEAVSPKRLQKAIENLRAAGR</sequence>
<dbReference type="EC" id="3.6.4.13" evidence="7"/>
<dbReference type="Proteomes" id="UP001165498">
    <property type="component" value="Unassembled WGS sequence"/>
</dbReference>
<dbReference type="PANTHER" id="PTHR18934:SF99">
    <property type="entry name" value="ATP-DEPENDENT RNA HELICASE DHX37-RELATED"/>
    <property type="match status" value="1"/>
</dbReference>
<keyword evidence="4" id="KW-0067">ATP-binding</keyword>
<dbReference type="EMBL" id="JANFQO010000001">
    <property type="protein sequence ID" value="MCQ4163342.1"/>
    <property type="molecule type" value="Genomic_DNA"/>
</dbReference>
<dbReference type="GO" id="GO:0003724">
    <property type="term" value="F:RNA helicase activity"/>
    <property type="evidence" value="ECO:0007669"/>
    <property type="project" value="UniProtKB-EC"/>
</dbReference>
<dbReference type="SMART" id="SM00847">
    <property type="entry name" value="HA2"/>
    <property type="match status" value="1"/>
</dbReference>
<comment type="caution">
    <text evidence="7">The sequence shown here is derived from an EMBL/GenBank/DDBJ whole genome shotgun (WGS) entry which is preliminary data.</text>
</comment>
<keyword evidence="8" id="KW-1185">Reference proteome</keyword>
<dbReference type="Pfam" id="PF21010">
    <property type="entry name" value="HA2_C"/>
    <property type="match status" value="1"/>
</dbReference>
<dbReference type="SMART" id="SM00490">
    <property type="entry name" value="HELICc"/>
    <property type="match status" value="1"/>
</dbReference>
<dbReference type="Pfam" id="PF07717">
    <property type="entry name" value="OB_NTP_bind"/>
    <property type="match status" value="1"/>
</dbReference>
<feature type="domain" description="Helicase C-terminal" evidence="6">
    <location>
        <begin position="295"/>
        <end position="467"/>
    </location>
</feature>
<organism evidence="7 8">
    <name type="scientific">Tahibacter harae</name>
    <dbReference type="NCBI Taxonomy" id="2963937"/>
    <lineage>
        <taxon>Bacteria</taxon>
        <taxon>Pseudomonadati</taxon>
        <taxon>Pseudomonadota</taxon>
        <taxon>Gammaproteobacteria</taxon>
        <taxon>Lysobacterales</taxon>
        <taxon>Rhodanobacteraceae</taxon>
        <taxon>Tahibacter</taxon>
    </lineage>
</organism>
<evidence type="ECO:0000256" key="2">
    <source>
        <dbReference type="ARBA" id="ARBA00022801"/>
    </source>
</evidence>
<keyword evidence="2 7" id="KW-0378">Hydrolase</keyword>
<keyword evidence="3 7" id="KW-0347">Helicase</keyword>
<dbReference type="InterPro" id="IPR024590">
    <property type="entry name" value="HrpA_C"/>
</dbReference>
<dbReference type="Gene3D" id="1.20.120.1080">
    <property type="match status" value="1"/>
</dbReference>
<dbReference type="Pfam" id="PF04408">
    <property type="entry name" value="WHD_HA2"/>
    <property type="match status" value="1"/>
</dbReference>
<dbReference type="Pfam" id="PF00270">
    <property type="entry name" value="DEAD"/>
    <property type="match status" value="1"/>
</dbReference>
<dbReference type="InterPro" id="IPR014001">
    <property type="entry name" value="Helicase_ATP-bd"/>
</dbReference>
<gene>
    <name evidence="7" type="primary">hrpA</name>
    <name evidence="7" type="ORF">NM961_01335</name>
</gene>
<dbReference type="SMART" id="SM00382">
    <property type="entry name" value="AAA"/>
    <property type="match status" value="1"/>
</dbReference>
<accession>A0ABT1QLN9</accession>
<evidence type="ECO:0000256" key="4">
    <source>
        <dbReference type="ARBA" id="ARBA00022840"/>
    </source>
</evidence>
<dbReference type="InterPro" id="IPR048333">
    <property type="entry name" value="HA2_WH"/>
</dbReference>
<dbReference type="NCBIfam" id="TIGR01967">
    <property type="entry name" value="DEAH_box_HrpA"/>
    <property type="match status" value="1"/>
</dbReference>
<dbReference type="InterPro" id="IPR007502">
    <property type="entry name" value="Helicase-assoc_dom"/>
</dbReference>
<evidence type="ECO:0000256" key="1">
    <source>
        <dbReference type="ARBA" id="ARBA00022741"/>
    </source>
</evidence>
<keyword evidence="1" id="KW-0547">Nucleotide-binding</keyword>
<dbReference type="InterPro" id="IPR010222">
    <property type="entry name" value="RNA_helicase_HrpA"/>
</dbReference>
<evidence type="ECO:0000313" key="8">
    <source>
        <dbReference type="Proteomes" id="UP001165498"/>
    </source>
</evidence>
<reference evidence="7" key="1">
    <citation type="submission" date="2022-07" db="EMBL/GenBank/DDBJ databases">
        <title>Tahibacter sp., a new gammaproteobacterium isolated from the silt sample collected at pig farm.</title>
        <authorList>
            <person name="Chen H."/>
        </authorList>
    </citation>
    <scope>NUCLEOTIDE SEQUENCE</scope>
    <source>
        <strain evidence="7">P2K</strain>
    </source>
</reference>
<dbReference type="PROSITE" id="PS51192">
    <property type="entry name" value="HELICASE_ATP_BIND_1"/>
    <property type="match status" value="1"/>
</dbReference>
<feature type="domain" description="Helicase ATP-binding" evidence="5">
    <location>
        <begin position="99"/>
        <end position="262"/>
    </location>
</feature>
<dbReference type="PROSITE" id="PS51194">
    <property type="entry name" value="HELICASE_CTER"/>
    <property type="match status" value="1"/>
</dbReference>
<dbReference type="InterPro" id="IPR011709">
    <property type="entry name" value="DEAD-box_helicase_OB_fold"/>
</dbReference>
<dbReference type="RefSeq" id="WP_255910433.1">
    <property type="nucleotide sequence ID" value="NZ_JANFQO010000001.1"/>
</dbReference>
<dbReference type="Pfam" id="PF11898">
    <property type="entry name" value="DUF3418"/>
    <property type="match status" value="1"/>
</dbReference>
<dbReference type="PANTHER" id="PTHR18934">
    <property type="entry name" value="ATP-DEPENDENT RNA HELICASE"/>
    <property type="match status" value="1"/>
</dbReference>
<dbReference type="Pfam" id="PF00271">
    <property type="entry name" value="Helicase_C"/>
    <property type="match status" value="1"/>
</dbReference>
<protein>
    <submittedName>
        <fullName evidence="7">ATP-dependent RNA helicase HrpA</fullName>
        <ecNumber evidence="7">3.6.4.13</ecNumber>
    </submittedName>
</protein>
<dbReference type="CDD" id="cd18791">
    <property type="entry name" value="SF2_C_RHA"/>
    <property type="match status" value="1"/>
</dbReference>
<dbReference type="InterPro" id="IPR001650">
    <property type="entry name" value="Helicase_C-like"/>
</dbReference>
<dbReference type="SMART" id="SM00487">
    <property type="entry name" value="DEXDc"/>
    <property type="match status" value="1"/>
</dbReference>
<proteinExistence type="predicted"/>
<evidence type="ECO:0000256" key="3">
    <source>
        <dbReference type="ARBA" id="ARBA00022806"/>
    </source>
</evidence>
<dbReference type="SUPFAM" id="SSF52540">
    <property type="entry name" value="P-loop containing nucleoside triphosphate hydrolases"/>
    <property type="match status" value="1"/>
</dbReference>
<evidence type="ECO:0000313" key="7">
    <source>
        <dbReference type="EMBL" id="MCQ4163342.1"/>
    </source>
</evidence>
<dbReference type="InterPro" id="IPR027417">
    <property type="entry name" value="P-loop_NTPase"/>
</dbReference>
<dbReference type="InterPro" id="IPR011545">
    <property type="entry name" value="DEAD/DEAH_box_helicase_dom"/>
</dbReference>